<dbReference type="PANTHER" id="PTHR31672:SF13">
    <property type="entry name" value="F-BOX PROTEIN CPR30-LIKE"/>
    <property type="match status" value="1"/>
</dbReference>
<dbReference type="Proteomes" id="UP001152523">
    <property type="component" value="Unassembled WGS sequence"/>
</dbReference>
<dbReference type="Pfam" id="PF00646">
    <property type="entry name" value="F-box"/>
    <property type="match status" value="1"/>
</dbReference>
<dbReference type="EMBL" id="CAMAPF010000232">
    <property type="protein sequence ID" value="CAH9114786.1"/>
    <property type="molecule type" value="Genomic_DNA"/>
</dbReference>
<organism evidence="2 4">
    <name type="scientific">Cuscuta epithymum</name>
    <dbReference type="NCBI Taxonomy" id="186058"/>
    <lineage>
        <taxon>Eukaryota</taxon>
        <taxon>Viridiplantae</taxon>
        <taxon>Streptophyta</taxon>
        <taxon>Embryophyta</taxon>
        <taxon>Tracheophyta</taxon>
        <taxon>Spermatophyta</taxon>
        <taxon>Magnoliopsida</taxon>
        <taxon>eudicotyledons</taxon>
        <taxon>Gunneridae</taxon>
        <taxon>Pentapetalae</taxon>
        <taxon>asterids</taxon>
        <taxon>lamiids</taxon>
        <taxon>Solanales</taxon>
        <taxon>Convolvulaceae</taxon>
        <taxon>Cuscuteae</taxon>
        <taxon>Cuscuta</taxon>
        <taxon>Cuscuta subgen. Cuscuta</taxon>
    </lineage>
</organism>
<name>A0AAV0E2Y5_9ASTE</name>
<sequence>MNLQNPLSILPSEINRDIFLRLEGKQLIIAQFVSKEWCSFIDNIKLSYTGQPQFLILSPGMKYDEEQISREVRSISLDLCRERLSQFTGHLSFGKPAEEDCMHRFGNAFKLRILCSGCGFVLLHIGEHIILWNPHTSWSTKVLELQGLQDEDYTVVGGLCYDPSISDHKVVILLSHSTPDYGGQCVYFSSLKNKGWQQVPFPYNYMTSRGGVNFNNTLHWIVSDVEKPDWDPDYYDSYYYEYYMKWDNLAGCNKIVYFDPIDDAFKTLPSPTRINPDEEDSIVGTGIIDGCFCMARKDENRQVIRVSLMKEYGILESWVTSFAISMMRFEPFHIYNLKFMSQNGKVFMMCDFSLRTYVYDVEEDKLEEAFLLGDNRGSIYYYGCLSCFYVESFDLPREVSWPEGR</sequence>
<dbReference type="EMBL" id="CAMAPF010001137">
    <property type="protein sequence ID" value="CAH9147687.1"/>
    <property type="molecule type" value="Genomic_DNA"/>
</dbReference>
<feature type="domain" description="F-box" evidence="1">
    <location>
        <begin position="4"/>
        <end position="51"/>
    </location>
</feature>
<evidence type="ECO:0000313" key="2">
    <source>
        <dbReference type="EMBL" id="CAH9114786.1"/>
    </source>
</evidence>
<keyword evidence="4" id="KW-1185">Reference proteome</keyword>
<dbReference type="PROSITE" id="PS50181">
    <property type="entry name" value="FBOX"/>
    <property type="match status" value="1"/>
</dbReference>
<dbReference type="AlphaFoldDB" id="A0AAV0E2Y5"/>
<dbReference type="InterPro" id="IPR036047">
    <property type="entry name" value="F-box-like_dom_sf"/>
</dbReference>
<dbReference type="InterPro" id="IPR001810">
    <property type="entry name" value="F-box_dom"/>
</dbReference>
<gene>
    <name evidence="2" type="ORF">CEPIT_LOCUS20852</name>
    <name evidence="3" type="ORF">CEPIT_LOCUS43919</name>
</gene>
<evidence type="ECO:0000313" key="4">
    <source>
        <dbReference type="Proteomes" id="UP001152523"/>
    </source>
</evidence>
<comment type="caution">
    <text evidence="2">The sequence shown here is derived from an EMBL/GenBank/DDBJ whole genome shotgun (WGS) entry which is preliminary data.</text>
</comment>
<evidence type="ECO:0000313" key="3">
    <source>
        <dbReference type="EMBL" id="CAH9147687.1"/>
    </source>
</evidence>
<dbReference type="SUPFAM" id="SSF81383">
    <property type="entry name" value="F-box domain"/>
    <property type="match status" value="1"/>
</dbReference>
<reference evidence="2" key="1">
    <citation type="submission" date="2022-07" db="EMBL/GenBank/DDBJ databases">
        <authorList>
            <person name="Macas J."/>
            <person name="Novak P."/>
            <person name="Neumann P."/>
        </authorList>
    </citation>
    <scope>NUCLEOTIDE SEQUENCE</scope>
</reference>
<accession>A0AAV0E2Y5</accession>
<dbReference type="InterPro" id="IPR050796">
    <property type="entry name" value="SCF_F-box_component"/>
</dbReference>
<proteinExistence type="predicted"/>
<dbReference type="PANTHER" id="PTHR31672">
    <property type="entry name" value="BNACNNG10540D PROTEIN"/>
    <property type="match status" value="1"/>
</dbReference>
<evidence type="ECO:0000259" key="1">
    <source>
        <dbReference type="PROSITE" id="PS50181"/>
    </source>
</evidence>
<protein>
    <recommendedName>
        <fullName evidence="1">F-box domain-containing protein</fullName>
    </recommendedName>
</protein>